<name>A0A8H4W117_9HELO</name>
<feature type="domain" description="Plastocyanin-like" evidence="2">
    <location>
        <begin position="1"/>
        <end position="68"/>
    </location>
</feature>
<comment type="caution">
    <text evidence="4">The sequence shown here is derived from an EMBL/GenBank/DDBJ whole genome shotgun (WGS) entry which is preliminary data.</text>
</comment>
<accession>A0A8H4W117</accession>
<dbReference type="InterPro" id="IPR045087">
    <property type="entry name" value="Cu-oxidase_fam"/>
</dbReference>
<evidence type="ECO:0000313" key="4">
    <source>
        <dbReference type="EMBL" id="KAF4630178.1"/>
    </source>
</evidence>
<dbReference type="Gene3D" id="2.60.40.420">
    <property type="entry name" value="Cupredoxins - blue copper proteins"/>
    <property type="match status" value="2"/>
</dbReference>
<keyword evidence="5" id="KW-1185">Reference proteome</keyword>
<dbReference type="GO" id="GO:0010106">
    <property type="term" value="P:cellular response to iron ion starvation"/>
    <property type="evidence" value="ECO:0007669"/>
    <property type="project" value="TreeGrafter"/>
</dbReference>
<dbReference type="PANTHER" id="PTHR11709">
    <property type="entry name" value="MULTI-COPPER OXIDASE"/>
    <property type="match status" value="1"/>
</dbReference>
<dbReference type="OrthoDB" id="2121828at2759"/>
<feature type="domain" description="Plastocyanin-like" evidence="3">
    <location>
        <begin position="128"/>
        <end position="263"/>
    </location>
</feature>
<dbReference type="GO" id="GO:0033215">
    <property type="term" value="P:reductive iron assimilation"/>
    <property type="evidence" value="ECO:0007669"/>
    <property type="project" value="TreeGrafter"/>
</dbReference>
<evidence type="ECO:0000313" key="5">
    <source>
        <dbReference type="Proteomes" id="UP000566819"/>
    </source>
</evidence>
<proteinExistence type="inferred from homology"/>
<evidence type="ECO:0000256" key="1">
    <source>
        <dbReference type="ARBA" id="ARBA00010609"/>
    </source>
</evidence>
<dbReference type="SUPFAM" id="SSF49503">
    <property type="entry name" value="Cupredoxins"/>
    <property type="match status" value="2"/>
</dbReference>
<dbReference type="EMBL" id="JAAMPI010000579">
    <property type="protein sequence ID" value="KAF4630178.1"/>
    <property type="molecule type" value="Genomic_DNA"/>
</dbReference>
<evidence type="ECO:0000259" key="2">
    <source>
        <dbReference type="Pfam" id="PF00394"/>
    </source>
</evidence>
<dbReference type="GO" id="GO:0004322">
    <property type="term" value="F:ferroxidase activity"/>
    <property type="evidence" value="ECO:0007669"/>
    <property type="project" value="TreeGrafter"/>
</dbReference>
<dbReference type="Pfam" id="PF00394">
    <property type="entry name" value="Cu-oxidase"/>
    <property type="match status" value="1"/>
</dbReference>
<dbReference type="InterPro" id="IPR001117">
    <property type="entry name" value="Cu-oxidase_2nd"/>
</dbReference>
<comment type="similarity">
    <text evidence="1">Belongs to the multicopper oxidase family.</text>
</comment>
<gene>
    <name evidence="4" type="ORF">G7Y89_g7966</name>
</gene>
<dbReference type="Proteomes" id="UP000566819">
    <property type="component" value="Unassembled WGS sequence"/>
</dbReference>
<dbReference type="GO" id="GO:0033573">
    <property type="term" value="C:high-affinity iron permease complex"/>
    <property type="evidence" value="ECO:0007669"/>
    <property type="project" value="TreeGrafter"/>
</dbReference>
<protein>
    <recommendedName>
        <fullName evidence="6">Plastocyanin-like domain-containing protein</fullName>
    </recommendedName>
</protein>
<organism evidence="4 5">
    <name type="scientific">Cudoniella acicularis</name>
    <dbReference type="NCBI Taxonomy" id="354080"/>
    <lineage>
        <taxon>Eukaryota</taxon>
        <taxon>Fungi</taxon>
        <taxon>Dikarya</taxon>
        <taxon>Ascomycota</taxon>
        <taxon>Pezizomycotina</taxon>
        <taxon>Leotiomycetes</taxon>
        <taxon>Helotiales</taxon>
        <taxon>Tricladiaceae</taxon>
        <taxon>Cudoniella</taxon>
    </lineage>
</organism>
<dbReference type="AlphaFoldDB" id="A0A8H4W117"/>
<evidence type="ECO:0000259" key="3">
    <source>
        <dbReference type="Pfam" id="PF07731"/>
    </source>
</evidence>
<evidence type="ECO:0008006" key="6">
    <source>
        <dbReference type="Google" id="ProtNLM"/>
    </source>
</evidence>
<dbReference type="InterPro" id="IPR008972">
    <property type="entry name" value="Cupredoxin"/>
</dbReference>
<dbReference type="GO" id="GO:0005507">
    <property type="term" value="F:copper ion binding"/>
    <property type="evidence" value="ECO:0007669"/>
    <property type="project" value="InterPro"/>
</dbReference>
<dbReference type="InterPro" id="IPR011706">
    <property type="entry name" value="Cu-oxidase_C"/>
</dbReference>
<reference evidence="4 5" key="1">
    <citation type="submission" date="2020-03" db="EMBL/GenBank/DDBJ databases">
        <title>Draft Genome Sequence of Cudoniella acicularis.</title>
        <authorList>
            <person name="Buettner E."/>
            <person name="Kellner H."/>
        </authorList>
    </citation>
    <scope>NUCLEOTIDE SEQUENCE [LARGE SCALE GENOMIC DNA]</scope>
    <source>
        <strain evidence="4 5">DSM 108380</strain>
    </source>
</reference>
<dbReference type="Pfam" id="PF07731">
    <property type="entry name" value="Cu-oxidase_2"/>
    <property type="match status" value="1"/>
</dbReference>
<dbReference type="PANTHER" id="PTHR11709:SF361">
    <property type="entry name" value="IRON TRANSPORT MULTICOPPER OXIDASE FET3"/>
    <property type="match status" value="1"/>
</dbReference>
<sequence length="341" mass="37105">MDGVATVPTVTENIQITAAQRYLVLVAALPTTTKNYGIISSMDPSMFNGDLIPADHNQNVYGYLIYDAAKPLPTPPALGSTAAIDDMTVLPFDQKALLDPVTQPIVTNFNFEFIEGISRGTVNGTTYLPPRTPTLYTAMSAPLGYVLDPAIYDPNSNAVVFNNTVGIANIVINNFDSGAHSFHIHGHAAQVIARGVKGTSSAQVYWDGVTAAPIPMRRDVFNVLPYSYVVIRFRTENPGIWLLNCHIKWHIEAGLAMTLVEDPIQIQQQNLQIPQGNYAACTTQGISTTGNAAGNSNNWLNFTGLNVNPFANPWGALAQTSAPFATLSSKRCWLSRFKFKW</sequence>